<evidence type="ECO:0000256" key="1">
    <source>
        <dbReference type="ARBA" id="ARBA00007754"/>
    </source>
</evidence>
<keyword evidence="2 4" id="KW-0378">Hydrolase</keyword>
<dbReference type="InterPro" id="IPR022790">
    <property type="entry name" value="GH26_dom"/>
</dbReference>
<evidence type="ECO:0000259" key="5">
    <source>
        <dbReference type="PROSITE" id="PS51764"/>
    </source>
</evidence>
<evidence type="ECO:0000256" key="4">
    <source>
        <dbReference type="PROSITE-ProRule" id="PRU01100"/>
    </source>
</evidence>
<dbReference type="AlphaFoldDB" id="A0A267MI93"/>
<comment type="caution">
    <text evidence="6">The sequence shown here is derived from an EMBL/GenBank/DDBJ whole genome shotgun (WGS) entry which is preliminary data.</text>
</comment>
<dbReference type="OrthoDB" id="9802773at2"/>
<evidence type="ECO:0000256" key="3">
    <source>
        <dbReference type="ARBA" id="ARBA00023295"/>
    </source>
</evidence>
<feature type="active site" description="Nucleophile" evidence="4">
    <location>
        <position position="432"/>
    </location>
</feature>
<evidence type="ECO:0000256" key="2">
    <source>
        <dbReference type="ARBA" id="ARBA00022801"/>
    </source>
</evidence>
<dbReference type="PANTHER" id="PTHR40079:SF4">
    <property type="entry name" value="GH26 DOMAIN-CONTAINING PROTEIN-RELATED"/>
    <property type="match status" value="1"/>
</dbReference>
<sequence>MKKNFLWILLAILLMSTFTSYGEENYKRHYFYYGGYSSKIPTEFQINKSREEIVTEITTQDGSKIKIYKQPIKGFRLSDYVYYSNEKIRQGVGGFSLTSSDKITYPNTATAYRTSYTRSKSDTIPNDKNMYYEIHEYYKDTKTMITFWLKTDENHIETYKEILNNMAKSTWLMDSKSRITITNPKDLEPKDTSLFLEGTDFNISIPDNQMAWGVFHPVSPYYDDFIEGVEKLEDRLDKRFEFLMTYSDFTTPMPLTGTATAYRDNRFMMLTLQPWVDGDRKSVVTMEIIRGNYDGYLRKWARNIKSLNNPILFRPSNEMNGDWSTWSAWYLGKDTDLYIEAWKRMYRIFKEEGADNAYFVWNPHDRSYPDFAWNNPHLYYPGDEYVDFVGLTGYNNGTSHKADVWREFKDIYYPLYIEYMYYYSNKPFLVTEFSCNEVGGNKANWISDGFKYFKDMPNIKLAVWFNRIDGLWKYNINSSQEAEDAFKNSIQGDYFTNNIIMPKEDIQEEIKEDQ</sequence>
<dbReference type="InterPro" id="IPR017853">
    <property type="entry name" value="GH"/>
</dbReference>
<keyword evidence="7" id="KW-1185">Reference proteome</keyword>
<dbReference type="EMBL" id="NIBG01000014">
    <property type="protein sequence ID" value="PAB58520.1"/>
    <property type="molecule type" value="Genomic_DNA"/>
</dbReference>
<feature type="active site" description="Proton donor" evidence="4">
    <location>
        <position position="318"/>
    </location>
</feature>
<accession>A0A267MI93</accession>
<comment type="similarity">
    <text evidence="1 4">Belongs to the glycosyl hydrolase 26 family.</text>
</comment>
<dbReference type="InterPro" id="IPR000805">
    <property type="entry name" value="Glyco_hydro_26"/>
</dbReference>
<dbReference type="Pfam" id="PF02156">
    <property type="entry name" value="Glyco_hydro_26"/>
    <property type="match status" value="1"/>
</dbReference>
<dbReference type="Gene3D" id="3.20.20.80">
    <property type="entry name" value="Glycosidases"/>
    <property type="match status" value="1"/>
</dbReference>
<organism evidence="6 7">
    <name type="scientific">Anaeromicrobium sediminis</name>
    <dbReference type="NCBI Taxonomy" id="1478221"/>
    <lineage>
        <taxon>Bacteria</taxon>
        <taxon>Bacillati</taxon>
        <taxon>Bacillota</taxon>
        <taxon>Clostridia</taxon>
        <taxon>Peptostreptococcales</taxon>
        <taxon>Thermotaleaceae</taxon>
        <taxon>Anaeromicrobium</taxon>
    </lineage>
</organism>
<dbReference type="PANTHER" id="PTHR40079">
    <property type="entry name" value="MANNAN ENDO-1,4-BETA-MANNOSIDASE E-RELATED"/>
    <property type="match status" value="1"/>
</dbReference>
<dbReference type="SUPFAM" id="SSF51445">
    <property type="entry name" value="(Trans)glycosidases"/>
    <property type="match status" value="1"/>
</dbReference>
<name>A0A267MI93_9FIRM</name>
<dbReference type="Proteomes" id="UP000216024">
    <property type="component" value="Unassembled WGS sequence"/>
</dbReference>
<evidence type="ECO:0000313" key="6">
    <source>
        <dbReference type="EMBL" id="PAB58520.1"/>
    </source>
</evidence>
<gene>
    <name evidence="6" type="ORF">CCE28_14535</name>
</gene>
<evidence type="ECO:0000313" key="7">
    <source>
        <dbReference type="Proteomes" id="UP000216024"/>
    </source>
</evidence>
<proteinExistence type="inferred from homology"/>
<dbReference type="GO" id="GO:0006080">
    <property type="term" value="P:substituted mannan metabolic process"/>
    <property type="evidence" value="ECO:0007669"/>
    <property type="project" value="InterPro"/>
</dbReference>
<dbReference type="GO" id="GO:0016985">
    <property type="term" value="F:mannan endo-1,4-beta-mannosidase activity"/>
    <property type="evidence" value="ECO:0007669"/>
    <property type="project" value="InterPro"/>
</dbReference>
<keyword evidence="3 4" id="KW-0326">Glycosidase</keyword>
<dbReference type="RefSeq" id="WP_095134462.1">
    <property type="nucleotide sequence ID" value="NZ_NIBG01000014.1"/>
</dbReference>
<dbReference type="PROSITE" id="PS51764">
    <property type="entry name" value="GH26"/>
    <property type="match status" value="1"/>
</dbReference>
<reference evidence="6 7" key="1">
    <citation type="submission" date="2017-06" db="EMBL/GenBank/DDBJ databases">
        <title>Draft genome sequence of anaerobic fermentative bacterium Anaeromicrobium sediminis DY2726D isolated from West Pacific Ocean sediments.</title>
        <authorList>
            <person name="Zeng X."/>
        </authorList>
    </citation>
    <scope>NUCLEOTIDE SEQUENCE [LARGE SCALE GENOMIC DNA]</scope>
    <source>
        <strain evidence="6 7">DY2726D</strain>
    </source>
</reference>
<protein>
    <recommendedName>
        <fullName evidence="5">GH26 domain-containing protein</fullName>
    </recommendedName>
</protein>
<feature type="domain" description="GH26" evidence="5">
    <location>
        <begin position="187"/>
        <end position="499"/>
    </location>
</feature>